<dbReference type="VEuPathDB" id="PlasmoDB:PocGH01_07028300"/>
<keyword evidence="1" id="KW-0677">Repeat</keyword>
<evidence type="ECO:0000256" key="2">
    <source>
        <dbReference type="ARBA" id="ARBA00022884"/>
    </source>
</evidence>
<feature type="domain" description="RRM" evidence="5">
    <location>
        <begin position="206"/>
        <end position="284"/>
    </location>
</feature>
<dbReference type="InterPro" id="IPR000504">
    <property type="entry name" value="RRM_dom"/>
</dbReference>
<feature type="compositionally biased region" description="Basic residues" evidence="4">
    <location>
        <begin position="62"/>
        <end position="82"/>
    </location>
</feature>
<dbReference type="VEuPathDB" id="PlasmoDB:POWCR01_070023000"/>
<dbReference type="Pfam" id="PF00076">
    <property type="entry name" value="RRM_1"/>
    <property type="match status" value="2"/>
</dbReference>
<dbReference type="PANTHER" id="PTHR23236">
    <property type="entry name" value="EUKARYOTIC TRANSLATION INITIATION FACTOR 4B/4H"/>
    <property type="match status" value="1"/>
</dbReference>
<gene>
    <name evidence="6" type="primary">PRP24</name>
    <name evidence="6" type="ORF">POWCR01_070023000</name>
</gene>
<organism evidence="6 7">
    <name type="scientific">Plasmodium ovale</name>
    <name type="common">malaria parasite P. ovale</name>
    <dbReference type="NCBI Taxonomy" id="36330"/>
    <lineage>
        <taxon>Eukaryota</taxon>
        <taxon>Sar</taxon>
        <taxon>Alveolata</taxon>
        <taxon>Apicomplexa</taxon>
        <taxon>Aconoidasida</taxon>
        <taxon>Haemosporida</taxon>
        <taxon>Plasmodiidae</taxon>
        <taxon>Plasmodium</taxon>
        <taxon>Plasmodium (Plasmodium)</taxon>
    </lineage>
</organism>
<evidence type="ECO:0000259" key="5">
    <source>
        <dbReference type="PROSITE" id="PS50102"/>
    </source>
</evidence>
<dbReference type="EMBL" id="LT594511">
    <property type="protein sequence ID" value="SBT76403.1"/>
    <property type="molecule type" value="Genomic_DNA"/>
</dbReference>
<proteinExistence type="predicted"/>
<dbReference type="GO" id="GO:0003723">
    <property type="term" value="F:RNA binding"/>
    <property type="evidence" value="ECO:0007669"/>
    <property type="project" value="UniProtKB-UniRule"/>
</dbReference>
<feature type="compositionally biased region" description="Basic and acidic residues" evidence="4">
    <location>
        <begin position="92"/>
        <end position="128"/>
    </location>
</feature>
<feature type="compositionally biased region" description="Gly residues" evidence="4">
    <location>
        <begin position="154"/>
        <end position="172"/>
    </location>
</feature>
<name>A0A1C3KQM3_PLAOA</name>
<reference evidence="6 7" key="1">
    <citation type="submission" date="2016-06" db="EMBL/GenBank/DDBJ databases">
        <authorList>
            <consortium name="Pathogen Informatics"/>
        </authorList>
    </citation>
    <scope>NUCLEOTIDE SEQUENCE [LARGE SCALE GENOMIC DNA]</scope>
    <source>
        <strain evidence="6">PowCR01</strain>
    </source>
</reference>
<feature type="compositionally biased region" description="Acidic residues" evidence="4">
    <location>
        <begin position="137"/>
        <end position="151"/>
    </location>
</feature>
<evidence type="ECO:0000256" key="4">
    <source>
        <dbReference type="SAM" id="MobiDB-lite"/>
    </source>
</evidence>
<evidence type="ECO:0000313" key="7">
    <source>
        <dbReference type="Proteomes" id="UP000243200"/>
    </source>
</evidence>
<dbReference type="Proteomes" id="UP000243200">
    <property type="component" value="Chromosome 7"/>
</dbReference>
<dbReference type="Gene3D" id="3.30.70.330">
    <property type="match status" value="2"/>
</dbReference>
<dbReference type="SUPFAM" id="SSF54928">
    <property type="entry name" value="RNA-binding domain, RBD"/>
    <property type="match status" value="2"/>
</dbReference>
<dbReference type="PROSITE" id="PS50102">
    <property type="entry name" value="RRM"/>
    <property type="match status" value="2"/>
</dbReference>
<dbReference type="OrthoDB" id="439808at2759"/>
<dbReference type="AlphaFoldDB" id="A0A1C3KQM3"/>
<dbReference type="InterPro" id="IPR012677">
    <property type="entry name" value="Nucleotide-bd_a/b_plait_sf"/>
</dbReference>
<feature type="region of interest" description="Disordered" evidence="4">
    <location>
        <begin position="1"/>
        <end position="175"/>
    </location>
</feature>
<accession>A0A1C3KQM3</accession>
<sequence>MSSNSSNKNKRRKIQANETHGEEKELLSSLRFCHKDEVAVSSPREIPPNEDTDGNEYTPKNKSSHRGKVKEKKGKNEKKKKMYYNNSNESNSKIRTEKHKMDARNFGRVIVKEGKMVRGEKGDKKGYTIKDGNSGDSGDENDENDENDANDEQGGNGGINGCENGGANGGGKHNANTRRAHAKHFLIENASDKSLLLKNLTAVEENKLYVKNVTEDITKEDLQEYFGNILGYVDTRIVFNFSGKSKKFAYVEFDCKENATNFLNTLQSSNVPNFKMFTLKNTNLYTCISNPQKALYEEKKVFLKFVKCNIGNDGELKDQLKNFFSTHAIDICDMRLLGEGETRHGYVELPSNDDVVKCVEIIGKGITEDAQFSLNYCIPIIKKKTIADIDKIKTNKEKNKQLMEEKRKEENNCTIVVKNLHFNTRKHKLKNFFQQIGEIENIHLSKKVSEKNIKRNRGYAFITFKNPNDATSSLILNESIIDGRNILISKFIDDNIMKNDFEKKDIHRVREDTTANYGTIEHTQKKCHVRDKFTHEKKRINLSKSVDSTNADVVEKRTDEMVTPMTNEDFRKFFFK</sequence>
<dbReference type="InterPro" id="IPR035979">
    <property type="entry name" value="RBD_domain_sf"/>
</dbReference>
<dbReference type="PANTHER" id="PTHR23236:SF119">
    <property type="entry name" value="NUCLEAR RNA-BINDING PROTEIN SART-3"/>
    <property type="match status" value="1"/>
</dbReference>
<evidence type="ECO:0000256" key="1">
    <source>
        <dbReference type="ARBA" id="ARBA00022737"/>
    </source>
</evidence>
<protein>
    <submittedName>
        <fullName evidence="6">U4/U6 snRNA-associated-splicing factor, putative</fullName>
    </submittedName>
</protein>
<dbReference type="SMART" id="SM00360">
    <property type="entry name" value="RRM"/>
    <property type="match status" value="2"/>
</dbReference>
<dbReference type="CDD" id="cd00590">
    <property type="entry name" value="RRM_SF"/>
    <property type="match status" value="1"/>
</dbReference>
<evidence type="ECO:0000256" key="3">
    <source>
        <dbReference type="PROSITE-ProRule" id="PRU00176"/>
    </source>
</evidence>
<evidence type="ECO:0000313" key="6">
    <source>
        <dbReference type="EMBL" id="SBT76403.1"/>
    </source>
</evidence>
<feature type="domain" description="RRM" evidence="5">
    <location>
        <begin position="413"/>
        <end position="493"/>
    </location>
</feature>
<keyword evidence="2 3" id="KW-0694">RNA-binding</keyword>